<proteinExistence type="predicted"/>
<dbReference type="EMBL" id="PP869623">
    <property type="protein sequence ID" value="XCN28044.1"/>
    <property type="molecule type" value="Genomic_DNA"/>
</dbReference>
<reference evidence="1" key="1">
    <citation type="submission" date="2024-06" db="EMBL/GenBank/DDBJ databases">
        <authorList>
            <person name="Melgar S."/>
            <person name="Ryabinky S."/>
            <person name="Merugu K."/>
            <person name="Desisa B."/>
            <person name="Truong H."/>
            <person name="Jamal R."/>
            <person name="Sandhu A."/>
            <person name="Johnson A."/>
        </authorList>
    </citation>
    <scope>NUCLEOTIDE SEQUENCE</scope>
</reference>
<organism evidence="1">
    <name type="scientific">Serratia phage Kevin</name>
    <dbReference type="NCBI Taxonomy" id="3161161"/>
    <lineage>
        <taxon>Viruses</taxon>
        <taxon>Duplodnaviria</taxon>
        <taxon>Heunggongvirae</taxon>
        <taxon>Uroviricota</taxon>
        <taxon>Caudoviricetes</taxon>
        <taxon>Pantevenvirales</taxon>
        <taxon>Ackermannviridae</taxon>
        <taxon>Miltonvirus</taxon>
    </lineage>
</organism>
<evidence type="ECO:0000313" key="1">
    <source>
        <dbReference type="EMBL" id="XCN28044.1"/>
    </source>
</evidence>
<protein>
    <submittedName>
        <fullName evidence="1">Uncharacterized protein</fullName>
    </submittedName>
</protein>
<accession>A0AAU8L073</accession>
<sequence length="195" mass="22935">MTERQTFTCNCGFSWLQGTNGTHSCSEHYRKKVDDLVARVLAYEQREQSTAVVPNGYALVPIQPTEEQLRRMLAVQWPATYREYLRHPMNGPENQKENEKQIAMAQRQYDAAVLGFQLPVQEPVGYETRFYDDQRECWTEWEPVLARGILHSVMDRVNEYKFYIEKGYRYELRALYAEHIAGWVPDDRTEDEEGA</sequence>
<name>A0AAU8L073_9CAUD</name>